<organism evidence="3 4">
    <name type="scientific">Streptomyces afghaniensis 772</name>
    <dbReference type="NCBI Taxonomy" id="1283301"/>
    <lineage>
        <taxon>Bacteria</taxon>
        <taxon>Bacillati</taxon>
        <taxon>Actinomycetota</taxon>
        <taxon>Actinomycetes</taxon>
        <taxon>Kitasatosporales</taxon>
        <taxon>Streptomycetaceae</taxon>
        <taxon>Streptomyces</taxon>
    </lineage>
</organism>
<comment type="caution">
    <text evidence="3">The sequence shown here is derived from an EMBL/GenBank/DDBJ whole genome shotgun (WGS) entry which is preliminary data.</text>
</comment>
<keyword evidence="4" id="KW-1185">Reference proteome</keyword>
<dbReference type="EMBL" id="AOPY01001607">
    <property type="protein sequence ID" value="EPJ35809.1"/>
    <property type="molecule type" value="Genomic_DNA"/>
</dbReference>
<dbReference type="PATRIC" id="fig|1283301.3.peg.7082"/>
<evidence type="ECO:0008006" key="5">
    <source>
        <dbReference type="Google" id="ProtNLM"/>
    </source>
</evidence>
<name>S4NCG3_9ACTN</name>
<feature type="region of interest" description="Disordered" evidence="1">
    <location>
        <begin position="29"/>
        <end position="56"/>
    </location>
</feature>
<evidence type="ECO:0000313" key="3">
    <source>
        <dbReference type="EMBL" id="EPJ35809.1"/>
    </source>
</evidence>
<reference evidence="3 4" key="1">
    <citation type="submission" date="2013-02" db="EMBL/GenBank/DDBJ databases">
        <title>Draft Genome Sequence of Streptomyces afghaniensis, Which Produces Compounds of the Julimycin B-Complex.</title>
        <authorList>
            <person name="Gruening B.A."/>
            <person name="Praeg A."/>
            <person name="Erxleben A."/>
            <person name="Guenther S."/>
            <person name="Fiedler H.-P."/>
            <person name="Goodfellow M."/>
            <person name="Mueller M."/>
        </authorList>
    </citation>
    <scope>NUCLEOTIDE SEQUENCE [LARGE SCALE GENOMIC DNA]</scope>
    <source>
        <strain evidence="3 4">772</strain>
    </source>
</reference>
<dbReference type="HOGENOM" id="CLU_3012150_0_0_11"/>
<accession>S4NCG3</accession>
<proteinExistence type="predicted"/>
<dbReference type="Proteomes" id="UP000015001">
    <property type="component" value="Unassembled WGS sequence"/>
</dbReference>
<feature type="chain" id="PRO_5039505130" description="Secreted protein" evidence="2">
    <location>
        <begin position="24"/>
        <end position="56"/>
    </location>
</feature>
<feature type="signal peptide" evidence="2">
    <location>
        <begin position="1"/>
        <end position="23"/>
    </location>
</feature>
<evidence type="ECO:0000256" key="2">
    <source>
        <dbReference type="SAM" id="SignalP"/>
    </source>
</evidence>
<keyword evidence="2" id="KW-0732">Signal</keyword>
<evidence type="ECO:0000256" key="1">
    <source>
        <dbReference type="SAM" id="MobiDB-lite"/>
    </source>
</evidence>
<sequence>MKGLGRLKLALLVPIVAVLTATAAVGASPVTGDHVGQVSASGQEDASVRLDNTWGP</sequence>
<evidence type="ECO:0000313" key="4">
    <source>
        <dbReference type="Proteomes" id="UP000015001"/>
    </source>
</evidence>
<protein>
    <recommendedName>
        <fullName evidence="5">Secreted protein</fullName>
    </recommendedName>
</protein>
<gene>
    <name evidence="3" type="ORF">STAFG_7133</name>
</gene>
<dbReference type="AlphaFoldDB" id="S4NCG3"/>